<proteinExistence type="predicted"/>
<feature type="region of interest" description="Disordered" evidence="1">
    <location>
        <begin position="58"/>
        <end position="155"/>
    </location>
</feature>
<feature type="compositionally biased region" description="Basic residues" evidence="1">
    <location>
        <begin position="1"/>
        <end position="10"/>
    </location>
</feature>
<name>A0ABN8YL25_RANTA</name>
<feature type="compositionally biased region" description="Polar residues" evidence="1">
    <location>
        <begin position="125"/>
        <end position="140"/>
    </location>
</feature>
<accession>A0ABN8YL25</accession>
<gene>
    <name evidence="2" type="ORF">MRATA1EN1_LOCUS11212</name>
</gene>
<dbReference type="EMBL" id="OX459956">
    <property type="protein sequence ID" value="CAI9162250.1"/>
    <property type="molecule type" value="Genomic_DNA"/>
</dbReference>
<reference evidence="2" key="1">
    <citation type="submission" date="2023-04" db="EMBL/GenBank/DDBJ databases">
        <authorList>
            <consortium name="ELIXIR-Norway"/>
        </authorList>
    </citation>
    <scope>NUCLEOTIDE SEQUENCE [LARGE SCALE GENOMIC DNA]</scope>
</reference>
<sequence length="155" mass="16235">MRFSSRRPRTFKAGGGPGARSDGRDGQRALEGGTGHPRGAARWARLLRSARLSEKSLCAEASAARGPGVFRGSLRGSRECPQEFPRATGASDGPGQADLLQREDAEQGRPRGQEVGGEVPGPASSVLSSGVAQDALNSPSREPRRRCAVVSSRDA</sequence>
<feature type="region of interest" description="Disordered" evidence="1">
    <location>
        <begin position="1"/>
        <end position="40"/>
    </location>
</feature>
<dbReference type="Proteomes" id="UP001176941">
    <property type="component" value="Chromosome 20"/>
</dbReference>
<evidence type="ECO:0000313" key="3">
    <source>
        <dbReference type="Proteomes" id="UP001176941"/>
    </source>
</evidence>
<evidence type="ECO:0000313" key="2">
    <source>
        <dbReference type="EMBL" id="CAI9162250.1"/>
    </source>
</evidence>
<protein>
    <submittedName>
        <fullName evidence="2">Uncharacterized protein</fullName>
    </submittedName>
</protein>
<organism evidence="2 3">
    <name type="scientific">Rangifer tarandus platyrhynchus</name>
    <name type="common">Svalbard reindeer</name>
    <dbReference type="NCBI Taxonomy" id="3082113"/>
    <lineage>
        <taxon>Eukaryota</taxon>
        <taxon>Metazoa</taxon>
        <taxon>Chordata</taxon>
        <taxon>Craniata</taxon>
        <taxon>Vertebrata</taxon>
        <taxon>Euteleostomi</taxon>
        <taxon>Mammalia</taxon>
        <taxon>Eutheria</taxon>
        <taxon>Laurasiatheria</taxon>
        <taxon>Artiodactyla</taxon>
        <taxon>Ruminantia</taxon>
        <taxon>Pecora</taxon>
        <taxon>Cervidae</taxon>
        <taxon>Odocoileinae</taxon>
        <taxon>Rangifer</taxon>
    </lineage>
</organism>
<keyword evidence="3" id="KW-1185">Reference proteome</keyword>
<evidence type="ECO:0000256" key="1">
    <source>
        <dbReference type="SAM" id="MobiDB-lite"/>
    </source>
</evidence>
<feature type="compositionally biased region" description="Basic and acidic residues" evidence="1">
    <location>
        <begin position="100"/>
        <end position="112"/>
    </location>
</feature>